<feature type="compositionally biased region" description="Acidic residues" evidence="1">
    <location>
        <begin position="48"/>
        <end position="57"/>
    </location>
</feature>
<organism evidence="2 3">
    <name type="scientific">Pandoravirus salinus</name>
    <dbReference type="NCBI Taxonomy" id="1349410"/>
    <lineage>
        <taxon>Viruses</taxon>
        <taxon>Pandoravirus</taxon>
    </lineage>
</organism>
<dbReference type="GeneID" id="16606973"/>
<feature type="compositionally biased region" description="Polar residues" evidence="1">
    <location>
        <begin position="21"/>
        <end position="35"/>
    </location>
</feature>
<dbReference type="EMBL" id="KC977571">
    <property type="protein sequence ID" value="AGO85186.1"/>
    <property type="molecule type" value="Genomic_DNA"/>
</dbReference>
<protein>
    <submittedName>
        <fullName evidence="2">Uncharacterized protein</fullName>
    </submittedName>
</protein>
<dbReference type="Proteomes" id="UP000204584">
    <property type="component" value="Segment"/>
</dbReference>
<sequence>MENNDDYRTREPSAPSPRVDNGTNATDSEQGNLDNPRNRGTEIQPSSGDDEIGDDDDDEIITLRMLATTECAKGDDAFFMFCDGQWIRVPRVLS</sequence>
<reference evidence="2 3" key="1">
    <citation type="journal article" date="2013" name="Science">
        <title>Pandoraviruses: amoeba viruses with genomes up to 2.5 Mb reaching that of parasitic eukaryotes.</title>
        <authorList>
            <person name="Philippe N."/>
            <person name="Legendre M."/>
            <person name="Doutre G."/>
            <person name="Coute Y."/>
            <person name="Poirot O."/>
            <person name="Lescot M."/>
            <person name="Arslan D."/>
            <person name="Seltzer V."/>
            <person name="Bertaux L."/>
            <person name="Bruley C."/>
            <person name="Garin J."/>
            <person name="Claverie J.M."/>
            <person name="Abergel C."/>
        </authorList>
    </citation>
    <scope>NUCLEOTIDE SEQUENCE [LARGE SCALE GENOMIC DNA]</scope>
</reference>
<gene>
    <name evidence="2" type="ORF">psal_cds_1011</name>
</gene>
<accession>S4W067</accession>
<evidence type="ECO:0000313" key="3">
    <source>
        <dbReference type="Proteomes" id="UP000204584"/>
    </source>
</evidence>
<evidence type="ECO:0000256" key="1">
    <source>
        <dbReference type="SAM" id="MobiDB-lite"/>
    </source>
</evidence>
<name>S4W067_9VIRU</name>
<evidence type="ECO:0000313" key="2">
    <source>
        <dbReference type="EMBL" id="AGO85186.1"/>
    </source>
</evidence>
<proteinExistence type="predicted"/>
<feature type="region of interest" description="Disordered" evidence="1">
    <location>
        <begin position="1"/>
        <end position="57"/>
    </location>
</feature>
<keyword evidence="3" id="KW-1185">Reference proteome</keyword>
<dbReference type="KEGG" id="vg:16606973"/>
<feature type="compositionally biased region" description="Basic and acidic residues" evidence="1">
    <location>
        <begin position="1"/>
        <end position="11"/>
    </location>
</feature>
<dbReference type="RefSeq" id="YP_008438260.1">
    <property type="nucleotide sequence ID" value="NC_022098.1"/>
</dbReference>